<dbReference type="CDD" id="cd09281">
    <property type="entry name" value="UPF0066"/>
    <property type="match status" value="1"/>
</dbReference>
<comment type="similarity">
    <text evidence="2">Belongs to the tRNA methyltransferase O family.</text>
</comment>
<dbReference type="Proteomes" id="UP001144205">
    <property type="component" value="Unassembled WGS sequence"/>
</dbReference>
<evidence type="ECO:0000256" key="1">
    <source>
        <dbReference type="ARBA" id="ARBA00022691"/>
    </source>
</evidence>
<comment type="caution">
    <text evidence="4">The sequence shown here is derived from an EMBL/GenBank/DDBJ whole genome shotgun (WGS) entry which is preliminary data.</text>
</comment>
<dbReference type="InterPro" id="IPR023370">
    <property type="entry name" value="TrmO-like_N"/>
</dbReference>
<evidence type="ECO:0000259" key="3">
    <source>
        <dbReference type="PROSITE" id="PS51668"/>
    </source>
</evidence>
<sequence length="158" mass="17112">MGDRPAIREGEIALPHDPAARTDAGLVFIGRIRSPWARGNCPKNISKARAEKPDTWIELKPEFAPALAGLTVGQPVILLYWMDNARRDLVVQAPAHVDAPRGTFALRSPNRPNPIAAATVRITALDGARIGIDAIDCFDGTPLVDIKPWLETIDIPPA</sequence>
<dbReference type="InterPro" id="IPR040372">
    <property type="entry name" value="YaeB-like"/>
</dbReference>
<keyword evidence="5" id="KW-1185">Reference proteome</keyword>
<accession>A0ABQ5LPJ9</accession>
<dbReference type="Gene3D" id="2.40.30.70">
    <property type="entry name" value="YaeB-like"/>
    <property type="match status" value="1"/>
</dbReference>
<proteinExistence type="inferred from homology"/>
<dbReference type="RefSeq" id="WP_281840872.1">
    <property type="nucleotide sequence ID" value="NZ_BROH01000001.1"/>
</dbReference>
<keyword evidence="1" id="KW-0949">S-adenosyl-L-methionine</keyword>
<dbReference type="PANTHER" id="PTHR12818:SF0">
    <property type="entry name" value="TRNA (ADENINE(37)-N6)-METHYLTRANSFERASE"/>
    <property type="match status" value="1"/>
</dbReference>
<dbReference type="PROSITE" id="PS51668">
    <property type="entry name" value="TSAA_2"/>
    <property type="match status" value="1"/>
</dbReference>
<dbReference type="InterPro" id="IPR036413">
    <property type="entry name" value="YaeB-like_sf"/>
</dbReference>
<dbReference type="InterPro" id="IPR036414">
    <property type="entry name" value="YaeB_N_sf"/>
</dbReference>
<dbReference type="NCBIfam" id="TIGR00104">
    <property type="entry name" value="tRNA_TsaA"/>
    <property type="match status" value="1"/>
</dbReference>
<evidence type="ECO:0000313" key="5">
    <source>
        <dbReference type="Proteomes" id="UP001144205"/>
    </source>
</evidence>
<dbReference type="Pfam" id="PF01980">
    <property type="entry name" value="TrmO_N"/>
    <property type="match status" value="1"/>
</dbReference>
<dbReference type="EMBL" id="BROH01000001">
    <property type="protein sequence ID" value="GKY86930.1"/>
    <property type="molecule type" value="Genomic_DNA"/>
</dbReference>
<reference evidence="4" key="1">
    <citation type="journal article" date="2023" name="Int. J. Syst. Evol. Microbiol.">
        <title>Sinisalibacter aestuarii sp. nov., isolated from estuarine sediment of the Arakawa River.</title>
        <authorList>
            <person name="Arafat S.T."/>
            <person name="Hirano S."/>
            <person name="Sato A."/>
            <person name="Takeuchi K."/>
            <person name="Yasuda T."/>
            <person name="Terahara T."/>
            <person name="Hamada M."/>
            <person name="Kobayashi T."/>
        </authorList>
    </citation>
    <scope>NUCLEOTIDE SEQUENCE</scope>
    <source>
        <strain evidence="4">B-399</strain>
    </source>
</reference>
<dbReference type="SUPFAM" id="SSF118196">
    <property type="entry name" value="YaeB-like"/>
    <property type="match status" value="1"/>
</dbReference>
<name>A0ABQ5LPJ9_9RHOB</name>
<feature type="domain" description="TsaA-like" evidence="3">
    <location>
        <begin position="26"/>
        <end position="158"/>
    </location>
</feature>
<gene>
    <name evidence="4" type="ORF">STA1M1_07990</name>
</gene>
<protein>
    <submittedName>
        <fullName evidence="4">tRNA (N6-threonylcarbamoyladenosine(37)-N6)-methyltransferase TrmO</fullName>
    </submittedName>
</protein>
<evidence type="ECO:0000256" key="2">
    <source>
        <dbReference type="ARBA" id="ARBA00033753"/>
    </source>
</evidence>
<evidence type="ECO:0000313" key="4">
    <source>
        <dbReference type="EMBL" id="GKY86930.1"/>
    </source>
</evidence>
<organism evidence="4 5">
    <name type="scientific">Sinisalibacter aestuarii</name>
    <dbReference type="NCBI Taxonomy" id="2949426"/>
    <lineage>
        <taxon>Bacteria</taxon>
        <taxon>Pseudomonadati</taxon>
        <taxon>Pseudomonadota</taxon>
        <taxon>Alphaproteobacteria</taxon>
        <taxon>Rhodobacterales</taxon>
        <taxon>Roseobacteraceae</taxon>
        <taxon>Sinisalibacter</taxon>
    </lineage>
</organism>
<dbReference type="PANTHER" id="PTHR12818">
    <property type="entry name" value="TRNA (ADENINE(37)-N6)-METHYLTRANSFERASE"/>
    <property type="match status" value="1"/>
</dbReference>